<keyword evidence="1" id="KW-0418">Kinase</keyword>
<dbReference type="SUPFAM" id="SSF52540">
    <property type="entry name" value="P-loop containing nucleoside triphosphate hydrolases"/>
    <property type="match status" value="1"/>
</dbReference>
<name>A0A3B0BUK9_9BACL</name>
<sequence>MLYVIGGASRGGKTTAAKRLATEAEISYFSLDYLMMGIANGIPELGVYPTEGDLKTALRMWPIVDPLMTAMVENGIDYTIEGVQLVPRFVAEFERKHAGMVRSCFLGVAELDVEESAETMKRYSAQTENDGLAELDGSELIVELKRIKTDSIRIKEECAAYRLAYYESSADFHKAIDSAIAYLLRKS</sequence>
<gene>
    <name evidence="1" type="ORF">D7M11_25050</name>
</gene>
<keyword evidence="1" id="KW-0808">Transferase</keyword>
<evidence type="ECO:0000313" key="1">
    <source>
        <dbReference type="EMBL" id="RKN76068.1"/>
    </source>
</evidence>
<dbReference type="GO" id="GO:0016301">
    <property type="term" value="F:kinase activity"/>
    <property type="evidence" value="ECO:0007669"/>
    <property type="project" value="UniProtKB-KW"/>
</dbReference>
<accession>A0A3B0BUK9</accession>
<organism evidence="1 2">
    <name type="scientific">Paenibacillus ginsengarvi</name>
    <dbReference type="NCBI Taxonomy" id="400777"/>
    <lineage>
        <taxon>Bacteria</taxon>
        <taxon>Bacillati</taxon>
        <taxon>Bacillota</taxon>
        <taxon>Bacilli</taxon>
        <taxon>Bacillales</taxon>
        <taxon>Paenibacillaceae</taxon>
        <taxon>Paenibacillus</taxon>
    </lineage>
</organism>
<dbReference type="RefSeq" id="WP_120750000.1">
    <property type="nucleotide sequence ID" value="NZ_RBAH01000021.1"/>
</dbReference>
<evidence type="ECO:0000313" key="2">
    <source>
        <dbReference type="Proteomes" id="UP000282311"/>
    </source>
</evidence>
<keyword evidence="2" id="KW-1185">Reference proteome</keyword>
<dbReference type="InterPro" id="IPR027417">
    <property type="entry name" value="P-loop_NTPase"/>
</dbReference>
<dbReference type="Gene3D" id="3.40.50.300">
    <property type="entry name" value="P-loop containing nucleotide triphosphate hydrolases"/>
    <property type="match status" value="1"/>
</dbReference>
<dbReference type="Proteomes" id="UP000282311">
    <property type="component" value="Unassembled WGS sequence"/>
</dbReference>
<dbReference type="EMBL" id="RBAH01000021">
    <property type="protein sequence ID" value="RKN76068.1"/>
    <property type="molecule type" value="Genomic_DNA"/>
</dbReference>
<protein>
    <submittedName>
        <fullName evidence="1">Adenylate kinase</fullName>
    </submittedName>
</protein>
<dbReference type="OrthoDB" id="9788481at2"/>
<proteinExistence type="predicted"/>
<comment type="caution">
    <text evidence="1">The sequence shown here is derived from an EMBL/GenBank/DDBJ whole genome shotgun (WGS) entry which is preliminary data.</text>
</comment>
<dbReference type="AlphaFoldDB" id="A0A3B0BUK9"/>
<reference evidence="1 2" key="1">
    <citation type="journal article" date="2007" name="Int. J. Syst. Evol. Microbiol.">
        <title>Paenibacillus ginsengarvi sp. nov., isolated from soil from ginseng cultivation.</title>
        <authorList>
            <person name="Yoon M.H."/>
            <person name="Ten L.N."/>
            <person name="Im W.T."/>
        </authorList>
    </citation>
    <scope>NUCLEOTIDE SEQUENCE [LARGE SCALE GENOMIC DNA]</scope>
    <source>
        <strain evidence="1 2">KCTC 13059</strain>
    </source>
</reference>